<dbReference type="EMBL" id="GU244497">
    <property type="protein sequence ID" value="ADO67286.1"/>
    <property type="molecule type" value="Genomic_DNA"/>
</dbReference>
<proteinExistence type="predicted"/>
<dbReference type="Proteomes" id="UP000029781">
    <property type="component" value="Segment"/>
</dbReference>
<evidence type="ECO:0000313" key="1">
    <source>
        <dbReference type="EMBL" id="ADO67286.1"/>
    </source>
</evidence>
<dbReference type="KEGG" id="vg:9887655"/>
<accession>E3T523</accession>
<dbReference type="RefSeq" id="YP_003969885.1">
    <property type="nucleotide sequence ID" value="NC_014637.1"/>
</dbReference>
<sequence>MRFVIVQPSWDHSEILTSLLYFIKNNNHQVKIIYDWSHPEGNYLDYLCNLNGFDDSIKINYKSPKFHVKNLQNAHKIIFVDEIHLKKFLSKQTFRNMIHKMYTFNHITKKINWDIKVLNLGLIPFNRCINTNKFLVNNLYNPQIDIKYKLNPIKKYLIVGNPSYRELSFLEKLNDNLNIEINFVVRKPLEINKPFLKIHQNLSTTKLIEMIRDTDFILTLFKTNSVYHKDRISGIIPFAISFGKPIITDKTYNDLTKSSNNLIYTNTFDNFKNIIDTTINMSNNTYSNLVKNIIKYRDNKIIEQYLNFNLIFN</sequence>
<gene>
    <name evidence="1" type="ORF">crov253</name>
</gene>
<reference evidence="1 2" key="1">
    <citation type="journal article" date="2010" name="Proc. Natl. Acad. Sci. U.S.A.">
        <title>Giant virus with a remarkable complement of genes infects marine zooplankton.</title>
        <authorList>
            <person name="Fischer M.G."/>
            <person name="Allen M.J."/>
            <person name="Wilson W.H."/>
            <person name="Suttle C.A."/>
        </authorList>
    </citation>
    <scope>NUCLEOTIDE SEQUENCE [LARGE SCALE GENOMIC DNA]</scope>
    <source>
        <strain evidence="1 2">BV-PW1</strain>
    </source>
</reference>
<name>E3T523_CROVB</name>
<dbReference type="GeneID" id="9887655"/>
<protein>
    <submittedName>
        <fullName evidence="1">Uncharacterized protein</fullName>
    </submittedName>
</protein>
<organismHost>
    <name type="scientific">Cafeteria roenbergensis</name>
    <name type="common">Marine flagellate</name>
    <dbReference type="NCBI Taxonomy" id="33653"/>
</organismHost>
<keyword evidence="2" id="KW-1185">Reference proteome</keyword>
<evidence type="ECO:0000313" key="2">
    <source>
        <dbReference type="Proteomes" id="UP000029781"/>
    </source>
</evidence>
<organism evidence="1 2">
    <name type="scientific">Cafeteria roenbergensis virus (strain BV-PW1)</name>
    <name type="common">CroV</name>
    <dbReference type="NCBI Taxonomy" id="693272"/>
    <lineage>
        <taxon>Viruses</taxon>
        <taxon>Varidnaviria</taxon>
        <taxon>Bamfordvirae</taxon>
        <taxon>Nucleocytoviricota</taxon>
        <taxon>Megaviricetes</taxon>
        <taxon>Imitervirales</taxon>
        <taxon>Mimiviridae</taxon>
        <taxon>Aliimimivirinae</taxon>
        <taxon>Rheavirus</taxon>
        <taxon>Rheavirus sinusmexicani</taxon>
    </lineage>
</organism>